<dbReference type="Gene3D" id="1.10.10.10">
    <property type="entry name" value="Winged helix-like DNA-binding domain superfamily/Winged helix DNA-binding domain"/>
    <property type="match status" value="1"/>
</dbReference>
<keyword evidence="1 2" id="KW-0238">DNA-binding</keyword>
<dbReference type="SUPFAM" id="SSF46894">
    <property type="entry name" value="C-terminal effector domain of the bipartite response regulators"/>
    <property type="match status" value="1"/>
</dbReference>
<reference evidence="5" key="1">
    <citation type="journal article" date="2019" name="Int. J. Syst. Evol. Microbiol.">
        <title>The Global Catalogue of Microorganisms (GCM) 10K type strain sequencing project: providing services to taxonomists for standard genome sequencing and annotation.</title>
        <authorList>
            <consortium name="The Broad Institute Genomics Platform"/>
            <consortium name="The Broad Institute Genome Sequencing Center for Infectious Disease"/>
            <person name="Wu L."/>
            <person name="Ma J."/>
        </authorList>
    </citation>
    <scope>NUCLEOTIDE SEQUENCE [LARGE SCALE GENOMIC DNA]</scope>
    <source>
        <strain evidence="5">KCTC 42087</strain>
    </source>
</reference>
<evidence type="ECO:0000313" key="5">
    <source>
        <dbReference type="Proteomes" id="UP001596074"/>
    </source>
</evidence>
<dbReference type="InterPro" id="IPR001867">
    <property type="entry name" value="OmpR/PhoB-type_DNA-bd"/>
</dbReference>
<keyword evidence="5" id="KW-1185">Reference proteome</keyword>
<dbReference type="CDD" id="cd00383">
    <property type="entry name" value="trans_reg_C"/>
    <property type="match status" value="1"/>
</dbReference>
<name>A0ABW0ZTS4_9ACTN</name>
<dbReference type="RefSeq" id="WP_378281392.1">
    <property type="nucleotide sequence ID" value="NZ_JBHSON010000010.1"/>
</dbReference>
<proteinExistence type="predicted"/>
<dbReference type="Pfam" id="PF00486">
    <property type="entry name" value="Trans_reg_C"/>
    <property type="match status" value="1"/>
</dbReference>
<sequence length="67" mass="7415">MALASRAGEVVLRDDLMREVWGPGWFGDRKTLDVHISALRRRLTEAGLESGRIIAVRGRGYGYVTGV</sequence>
<dbReference type="InterPro" id="IPR036388">
    <property type="entry name" value="WH-like_DNA-bd_sf"/>
</dbReference>
<organism evidence="4 5">
    <name type="scientific">Actinomadura rugatobispora</name>
    <dbReference type="NCBI Taxonomy" id="1994"/>
    <lineage>
        <taxon>Bacteria</taxon>
        <taxon>Bacillati</taxon>
        <taxon>Actinomycetota</taxon>
        <taxon>Actinomycetes</taxon>
        <taxon>Streptosporangiales</taxon>
        <taxon>Thermomonosporaceae</taxon>
        <taxon>Actinomadura</taxon>
    </lineage>
</organism>
<evidence type="ECO:0000259" key="3">
    <source>
        <dbReference type="PROSITE" id="PS51755"/>
    </source>
</evidence>
<dbReference type="Proteomes" id="UP001596074">
    <property type="component" value="Unassembled WGS sequence"/>
</dbReference>
<dbReference type="PROSITE" id="PS51755">
    <property type="entry name" value="OMPR_PHOB"/>
    <property type="match status" value="1"/>
</dbReference>
<comment type="caution">
    <text evidence="4">The sequence shown here is derived from an EMBL/GenBank/DDBJ whole genome shotgun (WGS) entry which is preliminary data.</text>
</comment>
<feature type="DNA-binding region" description="OmpR/PhoB-type" evidence="2">
    <location>
        <begin position="1"/>
        <end position="65"/>
    </location>
</feature>
<accession>A0ABW0ZTS4</accession>
<evidence type="ECO:0000313" key="4">
    <source>
        <dbReference type="EMBL" id="MFC5745767.1"/>
    </source>
</evidence>
<dbReference type="SMART" id="SM00862">
    <property type="entry name" value="Trans_reg_C"/>
    <property type="match status" value="1"/>
</dbReference>
<dbReference type="InterPro" id="IPR016032">
    <property type="entry name" value="Sig_transdc_resp-reg_C-effctor"/>
</dbReference>
<evidence type="ECO:0000256" key="1">
    <source>
        <dbReference type="ARBA" id="ARBA00023125"/>
    </source>
</evidence>
<dbReference type="EMBL" id="JBHSON010000010">
    <property type="protein sequence ID" value="MFC5745767.1"/>
    <property type="molecule type" value="Genomic_DNA"/>
</dbReference>
<evidence type="ECO:0000256" key="2">
    <source>
        <dbReference type="PROSITE-ProRule" id="PRU01091"/>
    </source>
</evidence>
<protein>
    <submittedName>
        <fullName evidence="4">Helix-turn-helix domain-containing protein</fullName>
    </submittedName>
</protein>
<feature type="domain" description="OmpR/PhoB-type" evidence="3">
    <location>
        <begin position="1"/>
        <end position="65"/>
    </location>
</feature>
<gene>
    <name evidence="4" type="ORF">ACFPZN_09130</name>
</gene>